<gene>
    <name evidence="1" type="ORF">L873DRAFT_1793301</name>
</gene>
<dbReference type="EMBL" id="ML120444">
    <property type="protein sequence ID" value="RPA94019.1"/>
    <property type="molecule type" value="Genomic_DNA"/>
</dbReference>
<reference evidence="1 2" key="1">
    <citation type="journal article" date="2018" name="Nat. Ecol. Evol.">
        <title>Pezizomycetes genomes reveal the molecular basis of ectomycorrhizal truffle lifestyle.</title>
        <authorList>
            <person name="Murat C."/>
            <person name="Payen T."/>
            <person name="Noel B."/>
            <person name="Kuo A."/>
            <person name="Morin E."/>
            <person name="Chen J."/>
            <person name="Kohler A."/>
            <person name="Krizsan K."/>
            <person name="Balestrini R."/>
            <person name="Da Silva C."/>
            <person name="Montanini B."/>
            <person name="Hainaut M."/>
            <person name="Levati E."/>
            <person name="Barry K.W."/>
            <person name="Belfiori B."/>
            <person name="Cichocki N."/>
            <person name="Clum A."/>
            <person name="Dockter R.B."/>
            <person name="Fauchery L."/>
            <person name="Guy J."/>
            <person name="Iotti M."/>
            <person name="Le Tacon F."/>
            <person name="Lindquist E.A."/>
            <person name="Lipzen A."/>
            <person name="Malagnac F."/>
            <person name="Mello A."/>
            <person name="Molinier V."/>
            <person name="Miyauchi S."/>
            <person name="Poulain J."/>
            <person name="Riccioni C."/>
            <person name="Rubini A."/>
            <person name="Sitrit Y."/>
            <person name="Splivallo R."/>
            <person name="Traeger S."/>
            <person name="Wang M."/>
            <person name="Zifcakova L."/>
            <person name="Wipf D."/>
            <person name="Zambonelli A."/>
            <person name="Paolocci F."/>
            <person name="Nowrousian M."/>
            <person name="Ottonello S."/>
            <person name="Baldrian P."/>
            <person name="Spatafora J.W."/>
            <person name="Henrissat B."/>
            <person name="Nagy L.G."/>
            <person name="Aury J.M."/>
            <person name="Wincker P."/>
            <person name="Grigoriev I.V."/>
            <person name="Bonfante P."/>
            <person name="Martin F.M."/>
        </authorList>
    </citation>
    <scope>NUCLEOTIDE SEQUENCE [LARGE SCALE GENOMIC DNA]</scope>
    <source>
        <strain evidence="1 2">120613-1</strain>
    </source>
</reference>
<name>A0A3N4J6V5_9PEZI</name>
<organism evidence="1 2">
    <name type="scientific">Choiromyces venosus 120613-1</name>
    <dbReference type="NCBI Taxonomy" id="1336337"/>
    <lineage>
        <taxon>Eukaryota</taxon>
        <taxon>Fungi</taxon>
        <taxon>Dikarya</taxon>
        <taxon>Ascomycota</taxon>
        <taxon>Pezizomycotina</taxon>
        <taxon>Pezizomycetes</taxon>
        <taxon>Pezizales</taxon>
        <taxon>Tuberaceae</taxon>
        <taxon>Choiromyces</taxon>
    </lineage>
</organism>
<accession>A0A3N4J6V5</accession>
<dbReference type="AlphaFoldDB" id="A0A3N4J6V5"/>
<dbReference type="STRING" id="1336337.A0A3N4J6V5"/>
<sequence length="100" mass="10809">MVLTIVGKDSTDKALNTGLSLFGRKFKVQGYLTCGPDNQCNICLAFGHHTSQCTRQKTVLFVPKGTQHTSTPVAEQNVLSRATRAFTPLSNALTAKTPTK</sequence>
<proteinExistence type="predicted"/>
<dbReference type="OrthoDB" id="7554073at2759"/>
<evidence type="ECO:0000313" key="2">
    <source>
        <dbReference type="Proteomes" id="UP000276215"/>
    </source>
</evidence>
<evidence type="ECO:0000313" key="1">
    <source>
        <dbReference type="EMBL" id="RPA94019.1"/>
    </source>
</evidence>
<dbReference type="Proteomes" id="UP000276215">
    <property type="component" value="Unassembled WGS sequence"/>
</dbReference>
<protein>
    <submittedName>
        <fullName evidence="1">Uncharacterized protein</fullName>
    </submittedName>
</protein>
<keyword evidence="2" id="KW-1185">Reference proteome</keyword>